<feature type="transmembrane region" description="Helical" evidence="7">
    <location>
        <begin position="787"/>
        <end position="804"/>
    </location>
</feature>
<dbReference type="GO" id="GO:0022857">
    <property type="term" value="F:transmembrane transporter activity"/>
    <property type="evidence" value="ECO:0007669"/>
    <property type="project" value="InterPro"/>
</dbReference>
<reference evidence="9" key="1">
    <citation type="submission" date="2021-06" db="EMBL/GenBank/DDBJ databases">
        <authorList>
            <person name="Kallberg Y."/>
            <person name="Tangrot J."/>
            <person name="Rosling A."/>
        </authorList>
    </citation>
    <scope>NUCLEOTIDE SEQUENCE</scope>
    <source>
        <strain evidence="9">MA453B</strain>
    </source>
</reference>
<dbReference type="InterPro" id="IPR036259">
    <property type="entry name" value="MFS_trans_sf"/>
</dbReference>
<keyword evidence="4 7" id="KW-1133">Transmembrane helix</keyword>
<feature type="non-terminal residue" evidence="9">
    <location>
        <position position="1"/>
    </location>
</feature>
<dbReference type="PANTHER" id="PTHR23501">
    <property type="entry name" value="MAJOR FACILITATOR SUPERFAMILY"/>
    <property type="match status" value="1"/>
</dbReference>
<feature type="transmembrane region" description="Helical" evidence="7">
    <location>
        <begin position="549"/>
        <end position="570"/>
    </location>
</feature>
<evidence type="ECO:0000256" key="2">
    <source>
        <dbReference type="ARBA" id="ARBA00022448"/>
    </source>
</evidence>
<protein>
    <submittedName>
        <fullName evidence="9">3474_t:CDS:1</fullName>
    </submittedName>
</protein>
<dbReference type="Proteomes" id="UP000789405">
    <property type="component" value="Unassembled WGS sequence"/>
</dbReference>
<sequence length="920" mass="102263">MSFSAHHTPKSSQGSEGDIFFEATPEVGTINGNMNQKNQSEDSNVDQFNVNKNEFRQRDRVHDHSRSIDSVISPMQSVYMTPQDSTCNLLINAIKQAAITNHIDPRLRPDDTTTSPTTTPFFTTPSTPFGPGRQTMDFSNVNEFNFTSSTSKSIMNRQVSAAAVSAKIREFESLIKKTTSQANLKPIMETSESPKYSSTPKSNQSSGSPRYHHTVEPSSGTNTYVADSYDHIEIEKDTITSSGTPSVGSPIEQVNVNNHFPGKSADDKWFTSSEITEDYRINKDNRISLTLNTNSFNKRDLSRDVIMEETTDNGKEINREENYRRISKVSYVTRGDTASKSDSTTEVGGIDSPISSKRVSEKDAFSPISSKTSSKRISKESTVLYLNIRDKFLLLTGLSLAFFLVIFDITMVANQIPKIITEFKAGEYISWIITSYNIASVILQPICDKYSNIFGRKLLSLVAIFIFGSGSVLSGAAQNIQWLICARALVGLGSGIIIPMSFTIISDVVPALQRNPFNNSINFAFAFGLILGPVVGGLFADYLSWRWSFYMNGALSIIPIISIWFVTILYAPMDPVFTKLKLVDWLGFILLASGFLFLLLPINFGGVQLDWLSPPIFIMLAIGFILLIVFIIVEVKHAEEPLLPKHLFINSCHRAVFGAFFSLGWIQAVIIYFSPVYFQYVQDLTPTSSAIALLPLVVSIVVFLGLSDSLVNFAGYYRWIIFCGSLVTIAGSALLSTFNLYMGDVFRIISLVVIGTGIGSLSRILFRPAQMAVKDREKNAVNELCNFFRASGWVFGVSISGAIFNNKIIYDFSNIPNFPIKSSLNDALLLTNIGKLSSDDQNLILSSISDAITINFRICIFMAVIGLVFSLFIKHYKMRGVKRRNEQDESGANNVEILNEKGGWPKNYYNTLSTPKVYHR</sequence>
<feature type="transmembrane region" description="Helical" evidence="7">
    <location>
        <begin position="582"/>
        <end position="604"/>
    </location>
</feature>
<feature type="transmembrane region" description="Helical" evidence="7">
    <location>
        <begin position="656"/>
        <end position="678"/>
    </location>
</feature>
<keyword evidence="3 7" id="KW-0812">Transmembrane</keyword>
<comment type="subcellular location">
    <subcellularLocation>
        <location evidence="1">Endomembrane system</location>
        <topology evidence="1">Multi-pass membrane protein</topology>
    </subcellularLocation>
</comment>
<organism evidence="9 10">
    <name type="scientific">Dentiscutata erythropus</name>
    <dbReference type="NCBI Taxonomy" id="1348616"/>
    <lineage>
        <taxon>Eukaryota</taxon>
        <taxon>Fungi</taxon>
        <taxon>Fungi incertae sedis</taxon>
        <taxon>Mucoromycota</taxon>
        <taxon>Glomeromycotina</taxon>
        <taxon>Glomeromycetes</taxon>
        <taxon>Diversisporales</taxon>
        <taxon>Gigasporaceae</taxon>
        <taxon>Dentiscutata</taxon>
    </lineage>
</organism>
<dbReference type="AlphaFoldDB" id="A0A9N8WF35"/>
<proteinExistence type="predicted"/>
<dbReference type="PROSITE" id="PS50850">
    <property type="entry name" value="MFS"/>
    <property type="match status" value="1"/>
</dbReference>
<feature type="transmembrane region" description="Helical" evidence="7">
    <location>
        <begin position="458"/>
        <end position="477"/>
    </location>
</feature>
<feature type="domain" description="Major facilitator superfamily (MFS) profile" evidence="8">
    <location>
        <begin position="394"/>
        <end position="878"/>
    </location>
</feature>
<evidence type="ECO:0000256" key="4">
    <source>
        <dbReference type="ARBA" id="ARBA00022989"/>
    </source>
</evidence>
<feature type="transmembrane region" description="Helical" evidence="7">
    <location>
        <begin position="748"/>
        <end position="766"/>
    </location>
</feature>
<keyword evidence="10" id="KW-1185">Reference proteome</keyword>
<feature type="transmembrane region" description="Helical" evidence="7">
    <location>
        <begin position="616"/>
        <end position="635"/>
    </location>
</feature>
<dbReference type="InterPro" id="IPR020846">
    <property type="entry name" value="MFS_dom"/>
</dbReference>
<feature type="compositionally biased region" description="Low complexity" evidence="6">
    <location>
        <begin position="112"/>
        <end position="132"/>
    </location>
</feature>
<dbReference type="Gene3D" id="1.20.1250.20">
    <property type="entry name" value="MFS general substrate transporter like domains"/>
    <property type="match status" value="2"/>
</dbReference>
<evidence type="ECO:0000256" key="1">
    <source>
        <dbReference type="ARBA" id="ARBA00004127"/>
    </source>
</evidence>
<feature type="region of interest" description="Disordered" evidence="6">
    <location>
        <begin position="185"/>
        <end position="224"/>
    </location>
</feature>
<evidence type="ECO:0000256" key="7">
    <source>
        <dbReference type="SAM" id="Phobius"/>
    </source>
</evidence>
<evidence type="ECO:0000313" key="9">
    <source>
        <dbReference type="EMBL" id="CAG8483531.1"/>
    </source>
</evidence>
<feature type="transmembrane region" description="Helical" evidence="7">
    <location>
        <begin position="392"/>
        <end position="416"/>
    </location>
</feature>
<evidence type="ECO:0000256" key="3">
    <source>
        <dbReference type="ARBA" id="ARBA00022692"/>
    </source>
</evidence>
<dbReference type="InterPro" id="IPR011701">
    <property type="entry name" value="MFS"/>
</dbReference>
<dbReference type="Pfam" id="PF07690">
    <property type="entry name" value="MFS_1"/>
    <property type="match status" value="1"/>
</dbReference>
<feature type="transmembrane region" description="Helical" evidence="7">
    <location>
        <begin position="690"/>
        <end position="707"/>
    </location>
</feature>
<comment type="caution">
    <text evidence="9">The sequence shown here is derived from an EMBL/GenBank/DDBJ whole genome shotgun (WGS) entry which is preliminary data.</text>
</comment>
<feature type="transmembrane region" description="Helical" evidence="7">
    <location>
        <begin position="854"/>
        <end position="873"/>
    </location>
</feature>
<accession>A0A9N8WF35</accession>
<keyword evidence="2" id="KW-0813">Transport</keyword>
<evidence type="ECO:0000256" key="6">
    <source>
        <dbReference type="SAM" id="MobiDB-lite"/>
    </source>
</evidence>
<feature type="transmembrane region" description="Helical" evidence="7">
    <location>
        <begin position="489"/>
        <end position="509"/>
    </location>
</feature>
<evidence type="ECO:0000259" key="8">
    <source>
        <dbReference type="PROSITE" id="PS50850"/>
    </source>
</evidence>
<dbReference type="EMBL" id="CAJVPY010000616">
    <property type="protein sequence ID" value="CAG8483531.1"/>
    <property type="molecule type" value="Genomic_DNA"/>
</dbReference>
<feature type="compositionally biased region" description="Polar residues" evidence="6">
    <location>
        <begin position="190"/>
        <end position="208"/>
    </location>
</feature>
<dbReference type="SUPFAM" id="SSF103473">
    <property type="entry name" value="MFS general substrate transporter"/>
    <property type="match status" value="1"/>
</dbReference>
<dbReference type="GO" id="GO:0012505">
    <property type="term" value="C:endomembrane system"/>
    <property type="evidence" value="ECO:0007669"/>
    <property type="project" value="UniProtKB-SubCell"/>
</dbReference>
<feature type="transmembrane region" description="Helical" evidence="7">
    <location>
        <begin position="719"/>
        <end position="742"/>
    </location>
</feature>
<evidence type="ECO:0000256" key="5">
    <source>
        <dbReference type="ARBA" id="ARBA00023136"/>
    </source>
</evidence>
<dbReference type="OrthoDB" id="10021397at2759"/>
<keyword evidence="5 7" id="KW-0472">Membrane</keyword>
<feature type="region of interest" description="Disordered" evidence="6">
    <location>
        <begin position="104"/>
        <end position="132"/>
    </location>
</feature>
<dbReference type="GO" id="GO:0005886">
    <property type="term" value="C:plasma membrane"/>
    <property type="evidence" value="ECO:0007669"/>
    <property type="project" value="TreeGrafter"/>
</dbReference>
<gene>
    <name evidence="9" type="ORF">DERYTH_LOCUS2049</name>
</gene>
<name>A0A9N8WF35_9GLOM</name>
<evidence type="ECO:0000313" key="10">
    <source>
        <dbReference type="Proteomes" id="UP000789405"/>
    </source>
</evidence>
<dbReference type="PANTHER" id="PTHR23501:SF191">
    <property type="entry name" value="VACUOLAR BASIC AMINO ACID TRANSPORTER 4"/>
    <property type="match status" value="1"/>
</dbReference>
<feature type="transmembrane region" description="Helical" evidence="7">
    <location>
        <begin position="521"/>
        <end position="543"/>
    </location>
</feature>